<feature type="region of interest" description="Disordered" evidence="1">
    <location>
        <begin position="86"/>
        <end position="106"/>
    </location>
</feature>
<gene>
    <name evidence="2" type="ORF">PILCRDRAFT_814762</name>
</gene>
<reference evidence="3" key="2">
    <citation type="submission" date="2015-01" db="EMBL/GenBank/DDBJ databases">
        <title>Evolutionary Origins and Diversification of the Mycorrhizal Mutualists.</title>
        <authorList>
            <consortium name="DOE Joint Genome Institute"/>
            <consortium name="Mycorrhizal Genomics Consortium"/>
            <person name="Kohler A."/>
            <person name="Kuo A."/>
            <person name="Nagy L.G."/>
            <person name="Floudas D."/>
            <person name="Copeland A."/>
            <person name="Barry K.W."/>
            <person name="Cichocki N."/>
            <person name="Veneault-Fourrey C."/>
            <person name="LaButti K."/>
            <person name="Lindquist E.A."/>
            <person name="Lipzen A."/>
            <person name="Lundell T."/>
            <person name="Morin E."/>
            <person name="Murat C."/>
            <person name="Riley R."/>
            <person name="Ohm R."/>
            <person name="Sun H."/>
            <person name="Tunlid A."/>
            <person name="Henrissat B."/>
            <person name="Grigoriev I.V."/>
            <person name="Hibbett D.S."/>
            <person name="Martin F."/>
        </authorList>
    </citation>
    <scope>NUCLEOTIDE SEQUENCE [LARGE SCALE GENOMIC DNA]</scope>
    <source>
        <strain evidence="3">F 1598</strain>
    </source>
</reference>
<accession>A0A0C3FSV2</accession>
<dbReference type="HOGENOM" id="CLU_2224191_0_0_1"/>
<evidence type="ECO:0000313" key="2">
    <source>
        <dbReference type="EMBL" id="KIM87275.1"/>
    </source>
</evidence>
<dbReference type="InParanoid" id="A0A0C3FSV2"/>
<dbReference type="AlphaFoldDB" id="A0A0C3FSV2"/>
<organism evidence="2 3">
    <name type="scientific">Piloderma croceum (strain F 1598)</name>
    <dbReference type="NCBI Taxonomy" id="765440"/>
    <lineage>
        <taxon>Eukaryota</taxon>
        <taxon>Fungi</taxon>
        <taxon>Dikarya</taxon>
        <taxon>Basidiomycota</taxon>
        <taxon>Agaricomycotina</taxon>
        <taxon>Agaricomycetes</taxon>
        <taxon>Agaricomycetidae</taxon>
        <taxon>Atheliales</taxon>
        <taxon>Atheliaceae</taxon>
        <taxon>Piloderma</taxon>
    </lineage>
</organism>
<dbReference type="Proteomes" id="UP000054166">
    <property type="component" value="Unassembled WGS sequence"/>
</dbReference>
<feature type="region of interest" description="Disordered" evidence="1">
    <location>
        <begin position="33"/>
        <end position="67"/>
    </location>
</feature>
<dbReference type="EMBL" id="KN832979">
    <property type="protein sequence ID" value="KIM87275.1"/>
    <property type="molecule type" value="Genomic_DNA"/>
</dbReference>
<protein>
    <submittedName>
        <fullName evidence="2">Uncharacterized protein</fullName>
    </submittedName>
</protein>
<name>A0A0C3FSV2_PILCF</name>
<reference evidence="2 3" key="1">
    <citation type="submission" date="2014-04" db="EMBL/GenBank/DDBJ databases">
        <authorList>
            <consortium name="DOE Joint Genome Institute"/>
            <person name="Kuo A."/>
            <person name="Tarkka M."/>
            <person name="Buscot F."/>
            <person name="Kohler A."/>
            <person name="Nagy L.G."/>
            <person name="Floudas D."/>
            <person name="Copeland A."/>
            <person name="Barry K.W."/>
            <person name="Cichocki N."/>
            <person name="Veneault-Fourrey C."/>
            <person name="LaButti K."/>
            <person name="Lindquist E.A."/>
            <person name="Lipzen A."/>
            <person name="Lundell T."/>
            <person name="Morin E."/>
            <person name="Murat C."/>
            <person name="Sun H."/>
            <person name="Tunlid A."/>
            <person name="Henrissat B."/>
            <person name="Grigoriev I.V."/>
            <person name="Hibbett D.S."/>
            <person name="Martin F."/>
            <person name="Nordberg H.P."/>
            <person name="Cantor M.N."/>
            <person name="Hua S.X."/>
        </authorList>
    </citation>
    <scope>NUCLEOTIDE SEQUENCE [LARGE SCALE GENOMIC DNA]</scope>
    <source>
        <strain evidence="2 3">F 1598</strain>
    </source>
</reference>
<evidence type="ECO:0000313" key="3">
    <source>
        <dbReference type="Proteomes" id="UP000054166"/>
    </source>
</evidence>
<evidence type="ECO:0000256" key="1">
    <source>
        <dbReference type="SAM" id="MobiDB-lite"/>
    </source>
</evidence>
<keyword evidence="3" id="KW-1185">Reference proteome</keyword>
<proteinExistence type="predicted"/>
<sequence length="106" mass="11768">MATKFRAWLPIDMVRFVLPARLAEFELWSPEKQGDMTPNVLTKHSRHTTDRIMTGVSEPGSMTETSESIRGLQKFTYNFTLSSGDEARNLARQNPTALASTAGAPP</sequence>